<name>A0A4Y2UQP0_ARAVE</name>
<protein>
    <submittedName>
        <fullName evidence="1">Uncharacterized protein</fullName>
    </submittedName>
</protein>
<accession>A0A4Y2UQP0</accession>
<sequence>MRIRRIKMSNDSTVPILNHQENPPCLGIREKLNDRPTRELQWVLLPDPYCHSLRVTLTEIPPFKGVGLVIGNRLRIATSPLFSAPEKLDPAYLTKGFSSL</sequence>
<dbReference type="EMBL" id="BGPR01039418">
    <property type="protein sequence ID" value="GBO15369.1"/>
    <property type="molecule type" value="Genomic_DNA"/>
</dbReference>
<evidence type="ECO:0000313" key="1">
    <source>
        <dbReference type="EMBL" id="GBO15369.1"/>
    </source>
</evidence>
<dbReference type="AlphaFoldDB" id="A0A4Y2UQP0"/>
<proteinExistence type="predicted"/>
<organism evidence="1 2">
    <name type="scientific">Araneus ventricosus</name>
    <name type="common">Orbweaver spider</name>
    <name type="synonym">Epeira ventricosa</name>
    <dbReference type="NCBI Taxonomy" id="182803"/>
    <lineage>
        <taxon>Eukaryota</taxon>
        <taxon>Metazoa</taxon>
        <taxon>Ecdysozoa</taxon>
        <taxon>Arthropoda</taxon>
        <taxon>Chelicerata</taxon>
        <taxon>Arachnida</taxon>
        <taxon>Araneae</taxon>
        <taxon>Araneomorphae</taxon>
        <taxon>Entelegynae</taxon>
        <taxon>Araneoidea</taxon>
        <taxon>Araneidae</taxon>
        <taxon>Araneus</taxon>
    </lineage>
</organism>
<evidence type="ECO:0000313" key="2">
    <source>
        <dbReference type="Proteomes" id="UP000499080"/>
    </source>
</evidence>
<comment type="caution">
    <text evidence="1">The sequence shown here is derived from an EMBL/GenBank/DDBJ whole genome shotgun (WGS) entry which is preliminary data.</text>
</comment>
<reference evidence="1 2" key="1">
    <citation type="journal article" date="2019" name="Sci. Rep.">
        <title>Orb-weaving spider Araneus ventricosus genome elucidates the spidroin gene catalogue.</title>
        <authorList>
            <person name="Kono N."/>
            <person name="Nakamura H."/>
            <person name="Ohtoshi R."/>
            <person name="Moran D.A.P."/>
            <person name="Shinohara A."/>
            <person name="Yoshida Y."/>
            <person name="Fujiwara M."/>
            <person name="Mori M."/>
            <person name="Tomita M."/>
            <person name="Arakawa K."/>
        </authorList>
    </citation>
    <scope>NUCLEOTIDE SEQUENCE [LARGE SCALE GENOMIC DNA]</scope>
</reference>
<dbReference type="Proteomes" id="UP000499080">
    <property type="component" value="Unassembled WGS sequence"/>
</dbReference>
<gene>
    <name evidence="1" type="ORF">AVEN_145843_1</name>
</gene>
<keyword evidence="2" id="KW-1185">Reference proteome</keyword>